<feature type="domain" description="Importin N-terminal" evidence="6">
    <location>
        <begin position="21"/>
        <end position="100"/>
    </location>
</feature>
<dbReference type="GO" id="GO:0006607">
    <property type="term" value="P:NLS-bearing protein import into nucleus"/>
    <property type="evidence" value="ECO:0007669"/>
    <property type="project" value="EnsemblFungi"/>
</dbReference>
<evidence type="ECO:0000313" key="7">
    <source>
        <dbReference type="EMBL" id="CCC70879.1"/>
    </source>
</evidence>
<dbReference type="InterPro" id="IPR058669">
    <property type="entry name" value="TPR_IPO7/11-like"/>
</dbReference>
<dbReference type="Proteomes" id="UP000001640">
    <property type="component" value="Chromosome 6"/>
</dbReference>
<reference key="2">
    <citation type="submission" date="2011-08" db="EMBL/GenBank/DDBJ databases">
        <title>Genome sequence of Naumovozyma castellii.</title>
        <authorList>
            <person name="Gordon J.L."/>
            <person name="Armisen D."/>
            <person name="Proux-Wera E."/>
            <person name="OhEigeartaigh S.S."/>
            <person name="Byrne K.P."/>
            <person name="Wolfe K.H."/>
        </authorList>
    </citation>
    <scope>NUCLEOTIDE SEQUENCE</scope>
    <source>
        <strain>Type strain:CBS 4309</strain>
    </source>
</reference>
<sequence length="1012" mass="114852">MDIYQLITQAQSSDTQTREAAENQLSSSCDQNASQIFTSLMSVALDPKSPLSTRQFSLLTIRKFITMYWSPGFQSYRNTSTIQENTKEYIRNSLLQLCLDDAQDTKIKNSASYCIVQISAVDFPDQWPQLLSTIYMAIEQNHSLNALSLLNEIYDDVISEEMFFEGQIGMETLQIIFQLLTNNNANLKAKIAGTKLFNACLLQMSVVDSSSKHNRKEFVKECIFKALEVLGQLLELYPVSNDSLILNLRTKIYENVVLISNEFSRKLFTQAFKGLYKLQSFRDLEACSNQFNAFLENLSQADNDILESMNECVIHVLDFLTSISDSDFTMQEINLIVQSLTFLCCLDSDTLEQWSEDFNDFVSKETGLLASFTIRDQAAEFMSGLSNPNYSNFFNSIYAQVIYSLTGDVNDNLRESLLYLLQTLLTNEEDNDHDINIEPSVILKQFSSVFENGLQKTFLLSRIILLTPKLLEKFMDQLQDVKQLTGNYLRRTLDLALETHNEIIKSSSIIAFTYYSYFAELPSVLGPELCSIVQENTLKIISELSKEAEEDTNGLLMETLNQIISCNVHENLSPEILQTEFNLVLSISSKDPANVQVTVEAQDCLEHLLEGMNTETYLHYVDICLPSFIHTIDASAINQYRYTPVLSLILEFLTIFMKKKPVDGFLPTSISDFSFKSLCNLLSLSTEDETLQLATDAFSYMVYNTEPSAMVPKLQDIINVLDRLLSINVSDTAAMNVGTLVVTLFSKFSNEIQPLIPTILRAAVGRLIQAQNISTQQNLVSLLCFLTCSDPKQVIDLLYNFDSDHSTFTKVMNKWFESFETIRGEKKIKENIVALSKLYFTGDERLGKLIVNGDLIPYDGDLIITRSMAKKMPDKYTQIPAFTKIVKLFTTELGFQNKQPDSKILLESDIKNVDTSNNKTSEEAAGDDDEWEDVDDVLDYEKLREFVDDEDPADFGENDSDEITGLDTLKETIPELLVEFFKDVAARDLNGFHNIYNTLSENEKRILTENLV</sequence>
<keyword evidence="5" id="KW-0539">Nucleus</keyword>
<dbReference type="PANTHER" id="PTHR10997">
    <property type="entry name" value="IMPORTIN-7, 8, 11"/>
    <property type="match status" value="1"/>
</dbReference>
<dbReference type="SMART" id="SM00913">
    <property type="entry name" value="IBN_N"/>
    <property type="match status" value="1"/>
</dbReference>
<dbReference type="PROSITE" id="PS50166">
    <property type="entry name" value="IMPORTIN_B_NT"/>
    <property type="match status" value="1"/>
</dbReference>
<evidence type="ECO:0000313" key="8">
    <source>
        <dbReference type="Proteomes" id="UP000001640"/>
    </source>
</evidence>
<dbReference type="InterPro" id="IPR016024">
    <property type="entry name" value="ARM-type_fold"/>
</dbReference>
<keyword evidence="3" id="KW-0813">Transport</keyword>
<dbReference type="InterPro" id="IPR001494">
    <property type="entry name" value="Importin-beta_N"/>
</dbReference>
<dbReference type="PANTHER" id="PTHR10997:SF9">
    <property type="entry name" value="IMPORTIN-9"/>
    <property type="match status" value="1"/>
</dbReference>
<dbReference type="SUPFAM" id="SSF48371">
    <property type="entry name" value="ARM repeat"/>
    <property type="match status" value="1"/>
</dbReference>
<dbReference type="Gene3D" id="1.25.10.10">
    <property type="entry name" value="Leucine-rich Repeat Variant"/>
    <property type="match status" value="1"/>
</dbReference>
<evidence type="ECO:0000256" key="5">
    <source>
        <dbReference type="ARBA" id="ARBA00023242"/>
    </source>
</evidence>
<dbReference type="InParanoid" id="G0VHA6"/>
<reference evidence="7 8" key="1">
    <citation type="journal article" date="2011" name="Proc. Natl. Acad. Sci. U.S.A.">
        <title>Evolutionary erosion of yeast sex chromosomes by mating-type switching accidents.</title>
        <authorList>
            <person name="Gordon J.L."/>
            <person name="Armisen D."/>
            <person name="Proux-Wera E."/>
            <person name="Oheigeartaigh S.S."/>
            <person name="Byrne K.P."/>
            <person name="Wolfe K.H."/>
        </authorList>
    </citation>
    <scope>NUCLEOTIDE SEQUENCE [LARGE SCALE GENOMIC DNA]</scope>
    <source>
        <strain evidence="8">ATCC 76901 / BCRC 22586 / CBS 4309 / NBRC 1992 / NRRL Y-12630</strain>
    </source>
</reference>
<dbReference type="HOGENOM" id="CLU_008920_1_1_1"/>
<dbReference type="Pfam" id="PF25018">
    <property type="entry name" value="HEAT_IPO9_c"/>
    <property type="match status" value="1"/>
</dbReference>
<dbReference type="EMBL" id="HE576757">
    <property type="protein sequence ID" value="CCC70879.1"/>
    <property type="molecule type" value="Genomic_DNA"/>
</dbReference>
<evidence type="ECO:0000256" key="1">
    <source>
        <dbReference type="ARBA" id="ARBA00004123"/>
    </source>
</evidence>
<protein>
    <recommendedName>
        <fullName evidence="6">Importin N-terminal domain-containing protein</fullName>
    </recommendedName>
</protein>
<dbReference type="GeneID" id="96904525"/>
<evidence type="ECO:0000256" key="2">
    <source>
        <dbReference type="ARBA" id="ARBA00007991"/>
    </source>
</evidence>
<keyword evidence="4" id="KW-0653">Protein transport</keyword>
<evidence type="ECO:0000259" key="6">
    <source>
        <dbReference type="PROSITE" id="PS50166"/>
    </source>
</evidence>
<dbReference type="OMA" id="NPDQYTI"/>
<dbReference type="InterPro" id="IPR056840">
    <property type="entry name" value="HEAT_IPO9_central"/>
</dbReference>
<dbReference type="AlphaFoldDB" id="G0VHA6"/>
<dbReference type="GO" id="GO:0005829">
    <property type="term" value="C:cytosol"/>
    <property type="evidence" value="ECO:0007669"/>
    <property type="project" value="TreeGrafter"/>
</dbReference>
<organism evidence="7 8">
    <name type="scientific">Naumovozyma castellii</name>
    <name type="common">Yeast</name>
    <name type="synonym">Saccharomyces castellii</name>
    <dbReference type="NCBI Taxonomy" id="27288"/>
    <lineage>
        <taxon>Eukaryota</taxon>
        <taxon>Fungi</taxon>
        <taxon>Dikarya</taxon>
        <taxon>Ascomycota</taxon>
        <taxon>Saccharomycotina</taxon>
        <taxon>Saccharomycetes</taxon>
        <taxon>Saccharomycetales</taxon>
        <taxon>Saccharomycetaceae</taxon>
        <taxon>Naumovozyma</taxon>
    </lineage>
</organism>
<dbReference type="eggNOG" id="KOG2274">
    <property type="taxonomic scope" value="Eukaryota"/>
</dbReference>
<dbReference type="GO" id="GO:0061608">
    <property type="term" value="F:nuclear import signal receptor activity"/>
    <property type="evidence" value="ECO:0007669"/>
    <property type="project" value="EnsemblFungi"/>
</dbReference>
<dbReference type="OrthoDB" id="431626at2759"/>
<comment type="similarity">
    <text evidence="2">Belongs to the importin beta family.</text>
</comment>
<evidence type="ECO:0000256" key="3">
    <source>
        <dbReference type="ARBA" id="ARBA00022448"/>
    </source>
</evidence>
<evidence type="ECO:0000256" key="4">
    <source>
        <dbReference type="ARBA" id="ARBA00022927"/>
    </source>
</evidence>
<dbReference type="GO" id="GO:0031267">
    <property type="term" value="F:small GTPase binding"/>
    <property type="evidence" value="ECO:0007669"/>
    <property type="project" value="InterPro"/>
</dbReference>
<comment type="subcellular location">
    <subcellularLocation>
        <location evidence="1">Nucleus</location>
    </subcellularLocation>
</comment>
<dbReference type="Pfam" id="PF03810">
    <property type="entry name" value="IBN_N"/>
    <property type="match status" value="1"/>
</dbReference>
<keyword evidence="8" id="KW-1185">Reference proteome</keyword>
<dbReference type="InterPro" id="IPR011989">
    <property type="entry name" value="ARM-like"/>
</dbReference>
<dbReference type="STRING" id="1064592.G0VHA6"/>
<dbReference type="GO" id="GO:0006334">
    <property type="term" value="P:nucleosome assembly"/>
    <property type="evidence" value="ECO:0007669"/>
    <property type="project" value="EnsemblFungi"/>
</dbReference>
<dbReference type="RefSeq" id="XP_003677232.1">
    <property type="nucleotide sequence ID" value="XM_003677184.1"/>
</dbReference>
<dbReference type="FunCoup" id="G0VHA6">
    <property type="interactions" value="1207"/>
</dbReference>
<dbReference type="KEGG" id="ncs:NCAS_0F03950"/>
<gene>
    <name evidence="7" type="primary">NCAS0F03950</name>
    <name evidence="7" type="ordered locus">NCAS_0F03950</name>
</gene>
<dbReference type="GO" id="GO:0000511">
    <property type="term" value="F:H2A-H2B histone complex chaperone activity"/>
    <property type="evidence" value="ECO:0007669"/>
    <property type="project" value="EnsemblFungi"/>
</dbReference>
<dbReference type="Pfam" id="PF25758">
    <property type="entry name" value="TPR_IPO11"/>
    <property type="match status" value="1"/>
</dbReference>
<name>G0VHA6_NAUCA</name>
<proteinExistence type="inferred from homology"/>
<dbReference type="GO" id="GO:0005635">
    <property type="term" value="C:nuclear envelope"/>
    <property type="evidence" value="ECO:0007669"/>
    <property type="project" value="TreeGrafter"/>
</dbReference>
<accession>G0VHA6</accession>